<dbReference type="InterPro" id="IPR024344">
    <property type="entry name" value="MDMPI_metal-binding"/>
</dbReference>
<accession>A0ABP9EKX1</accession>
<dbReference type="Pfam" id="PF11716">
    <property type="entry name" value="MDMPI_N"/>
    <property type="match status" value="1"/>
</dbReference>
<dbReference type="InterPro" id="IPR034660">
    <property type="entry name" value="DinB/YfiT-like"/>
</dbReference>
<evidence type="ECO:0000313" key="3">
    <source>
        <dbReference type="EMBL" id="GAA4879525.1"/>
    </source>
</evidence>
<evidence type="ECO:0000256" key="1">
    <source>
        <dbReference type="SAM" id="MobiDB-lite"/>
    </source>
</evidence>
<dbReference type="SUPFAM" id="SSF109854">
    <property type="entry name" value="DinB/YfiT-like putative metalloenzymes"/>
    <property type="match status" value="1"/>
</dbReference>
<gene>
    <name evidence="3" type="ORF">GCM10023203_32700</name>
</gene>
<dbReference type="EMBL" id="BAABHQ010000008">
    <property type="protein sequence ID" value="GAA4879525.1"/>
    <property type="molecule type" value="Genomic_DNA"/>
</dbReference>
<dbReference type="Proteomes" id="UP001500457">
    <property type="component" value="Unassembled WGS sequence"/>
</dbReference>
<feature type="domain" description="Mycothiol-dependent maleylpyruvate isomerase metal-binding" evidence="2">
    <location>
        <begin position="15"/>
        <end position="55"/>
    </location>
</feature>
<dbReference type="RefSeq" id="WP_274232420.1">
    <property type="nucleotide sequence ID" value="NZ_BAABHQ010000008.1"/>
</dbReference>
<proteinExistence type="predicted"/>
<protein>
    <recommendedName>
        <fullName evidence="2">Mycothiol-dependent maleylpyruvate isomerase metal-binding domain-containing protein</fullName>
    </recommendedName>
</protein>
<evidence type="ECO:0000313" key="4">
    <source>
        <dbReference type="Proteomes" id="UP001500457"/>
    </source>
</evidence>
<sequence length="84" mass="9354">MDARGPAIDARPALRRDRARFLELLRVLTPDDWHRPTVCGPWLVRDVVAHVLGDDLSRLSRSRDRYDRSGGGPSGGSSLYALRG</sequence>
<feature type="region of interest" description="Disordered" evidence="1">
    <location>
        <begin position="62"/>
        <end position="84"/>
    </location>
</feature>
<name>A0ABP9EKX1_9PSEU</name>
<comment type="caution">
    <text evidence="3">The sequence shown here is derived from an EMBL/GenBank/DDBJ whole genome shotgun (WGS) entry which is preliminary data.</text>
</comment>
<reference evidence="4" key="1">
    <citation type="journal article" date="2019" name="Int. J. Syst. Evol. Microbiol.">
        <title>The Global Catalogue of Microorganisms (GCM) 10K type strain sequencing project: providing services to taxonomists for standard genome sequencing and annotation.</title>
        <authorList>
            <consortium name="The Broad Institute Genomics Platform"/>
            <consortium name="The Broad Institute Genome Sequencing Center for Infectious Disease"/>
            <person name="Wu L."/>
            <person name="Ma J."/>
        </authorList>
    </citation>
    <scope>NUCLEOTIDE SEQUENCE [LARGE SCALE GENOMIC DNA]</scope>
    <source>
        <strain evidence="4">JCM 17983</strain>
    </source>
</reference>
<organism evidence="3 4">
    <name type="scientific">Actinomycetospora straminea</name>
    <dbReference type="NCBI Taxonomy" id="663607"/>
    <lineage>
        <taxon>Bacteria</taxon>
        <taxon>Bacillati</taxon>
        <taxon>Actinomycetota</taxon>
        <taxon>Actinomycetes</taxon>
        <taxon>Pseudonocardiales</taxon>
        <taxon>Pseudonocardiaceae</taxon>
        <taxon>Actinomycetospora</taxon>
    </lineage>
</organism>
<evidence type="ECO:0000259" key="2">
    <source>
        <dbReference type="Pfam" id="PF11716"/>
    </source>
</evidence>
<keyword evidence="4" id="KW-1185">Reference proteome</keyword>
<dbReference type="Gene3D" id="1.20.120.450">
    <property type="entry name" value="dinb family like domain"/>
    <property type="match status" value="1"/>
</dbReference>